<proteinExistence type="predicted"/>
<evidence type="ECO:0000256" key="7">
    <source>
        <dbReference type="SAM" id="MobiDB-lite"/>
    </source>
</evidence>
<comment type="subcellular location">
    <subcellularLocation>
        <location evidence="1">Membrane</location>
    </subcellularLocation>
</comment>
<evidence type="ECO:0000256" key="1">
    <source>
        <dbReference type="ARBA" id="ARBA00004370"/>
    </source>
</evidence>
<dbReference type="EMBL" id="JAEACU010000007">
    <property type="protein sequence ID" value="KAH7522647.1"/>
    <property type="molecule type" value="Genomic_DNA"/>
</dbReference>
<dbReference type="InterPro" id="IPR032675">
    <property type="entry name" value="LRR_dom_sf"/>
</dbReference>
<feature type="region of interest" description="Disordered" evidence="7">
    <location>
        <begin position="212"/>
        <end position="235"/>
    </location>
</feature>
<dbReference type="InterPro" id="IPR001611">
    <property type="entry name" value="Leu-rich_rpt"/>
</dbReference>
<sequence length="296" mass="31777">MLPQLEVVYLSSNPLGGQIPTSSCHCRNLKQLKPGGNGLSGSIPTKLGCLYEVEYLSINENQLTSTIPASLGNLSKLEFIDLLENNLSRNVLELTSSLFFKLIEMYFHGSQFRGGIGYGNEQGKSVVLISLGSSNICCALPMLRRTSSFPQNGVNESSYSVVNNGISVTSTPVTVSIGQSEYDLVPIENLQATSLSPTGYTTHNNDTILTSPTAQTTQNNGVTVSSSSTSSQSAQQFPSVSSSLDAFTNSNNVFDVQIFSSSNTHVVPLDLLLEAEIDKMLHQVTDTMTRATQKGC</sequence>
<accession>A0A978V5L4</accession>
<dbReference type="Pfam" id="PF00560">
    <property type="entry name" value="LRR_1"/>
    <property type="match status" value="2"/>
</dbReference>
<evidence type="ECO:0000256" key="3">
    <source>
        <dbReference type="ARBA" id="ARBA00022729"/>
    </source>
</evidence>
<protein>
    <submittedName>
        <fullName evidence="8">Uncharacterized protein</fullName>
    </submittedName>
</protein>
<keyword evidence="5" id="KW-0472">Membrane</keyword>
<dbReference type="GO" id="GO:0016020">
    <property type="term" value="C:membrane"/>
    <property type="evidence" value="ECO:0007669"/>
    <property type="project" value="UniProtKB-SubCell"/>
</dbReference>
<keyword evidence="4" id="KW-0677">Repeat</keyword>
<dbReference type="PANTHER" id="PTHR48060:SF21">
    <property type="entry name" value="L DOMAIN-LIKE PROTEIN"/>
    <property type="match status" value="1"/>
</dbReference>
<organism evidence="8 9">
    <name type="scientific">Ziziphus jujuba var. spinosa</name>
    <dbReference type="NCBI Taxonomy" id="714518"/>
    <lineage>
        <taxon>Eukaryota</taxon>
        <taxon>Viridiplantae</taxon>
        <taxon>Streptophyta</taxon>
        <taxon>Embryophyta</taxon>
        <taxon>Tracheophyta</taxon>
        <taxon>Spermatophyta</taxon>
        <taxon>Magnoliopsida</taxon>
        <taxon>eudicotyledons</taxon>
        <taxon>Gunneridae</taxon>
        <taxon>Pentapetalae</taxon>
        <taxon>rosids</taxon>
        <taxon>fabids</taxon>
        <taxon>Rosales</taxon>
        <taxon>Rhamnaceae</taxon>
        <taxon>Paliureae</taxon>
        <taxon>Ziziphus</taxon>
    </lineage>
</organism>
<evidence type="ECO:0000256" key="4">
    <source>
        <dbReference type="ARBA" id="ARBA00022737"/>
    </source>
</evidence>
<reference evidence="8" key="1">
    <citation type="journal article" date="2021" name="Front. Plant Sci.">
        <title>Chromosome-Scale Genome Assembly for Chinese Sour Jujube and Insights Into Its Genome Evolution and Domestication Signature.</title>
        <authorList>
            <person name="Shen L.-Y."/>
            <person name="Luo H."/>
            <person name="Wang X.-L."/>
            <person name="Wang X.-M."/>
            <person name="Qiu X.-J."/>
            <person name="Liu H."/>
            <person name="Zhou S.-S."/>
            <person name="Jia K.-H."/>
            <person name="Nie S."/>
            <person name="Bao Y.-T."/>
            <person name="Zhang R.-G."/>
            <person name="Yun Q.-Z."/>
            <person name="Chai Y.-H."/>
            <person name="Lu J.-Y."/>
            <person name="Li Y."/>
            <person name="Zhao S.-W."/>
            <person name="Mao J.-F."/>
            <person name="Jia S.-G."/>
            <person name="Mao Y.-M."/>
        </authorList>
    </citation>
    <scope>NUCLEOTIDE SEQUENCE</scope>
    <source>
        <strain evidence="8">AT0</strain>
        <tissue evidence="8">Leaf</tissue>
    </source>
</reference>
<evidence type="ECO:0000313" key="9">
    <source>
        <dbReference type="Proteomes" id="UP000813462"/>
    </source>
</evidence>
<feature type="compositionally biased region" description="Low complexity" evidence="7">
    <location>
        <begin position="216"/>
        <end position="235"/>
    </location>
</feature>
<dbReference type="InterPro" id="IPR053211">
    <property type="entry name" value="DNA_repair-toleration"/>
</dbReference>
<evidence type="ECO:0000313" key="8">
    <source>
        <dbReference type="EMBL" id="KAH7522647.1"/>
    </source>
</evidence>
<comment type="caution">
    <text evidence="8">The sequence shown here is derived from an EMBL/GenBank/DDBJ whole genome shotgun (WGS) entry which is preliminary data.</text>
</comment>
<keyword evidence="3" id="KW-0732">Signal</keyword>
<dbReference type="Proteomes" id="UP000813462">
    <property type="component" value="Unassembled WGS sequence"/>
</dbReference>
<dbReference type="AlphaFoldDB" id="A0A978V5L4"/>
<keyword evidence="6" id="KW-0325">Glycoprotein</keyword>
<evidence type="ECO:0000256" key="2">
    <source>
        <dbReference type="ARBA" id="ARBA00022614"/>
    </source>
</evidence>
<evidence type="ECO:0000256" key="5">
    <source>
        <dbReference type="ARBA" id="ARBA00023136"/>
    </source>
</evidence>
<dbReference type="Gene3D" id="3.80.10.10">
    <property type="entry name" value="Ribonuclease Inhibitor"/>
    <property type="match status" value="1"/>
</dbReference>
<name>A0A978V5L4_ZIZJJ</name>
<keyword evidence="2" id="KW-0433">Leucine-rich repeat</keyword>
<dbReference type="SUPFAM" id="SSF52058">
    <property type="entry name" value="L domain-like"/>
    <property type="match status" value="1"/>
</dbReference>
<dbReference type="FunFam" id="3.80.10.10:FF:000041">
    <property type="entry name" value="LRR receptor-like serine/threonine-protein kinase ERECTA"/>
    <property type="match status" value="1"/>
</dbReference>
<evidence type="ECO:0000256" key="6">
    <source>
        <dbReference type="ARBA" id="ARBA00023180"/>
    </source>
</evidence>
<gene>
    <name evidence="8" type="ORF">FEM48_Zijuj07G0160900</name>
</gene>
<dbReference type="PANTHER" id="PTHR48060">
    <property type="entry name" value="DNA DAMAGE-REPAIR/TOLERATION PROTEIN DRT100"/>
    <property type="match status" value="1"/>
</dbReference>